<dbReference type="Pfam" id="PF03323">
    <property type="entry name" value="GerA"/>
    <property type="match status" value="1"/>
</dbReference>
<dbReference type="EMBL" id="JBHTCO010000001">
    <property type="protein sequence ID" value="MFC7391462.1"/>
    <property type="molecule type" value="Genomic_DNA"/>
</dbReference>
<evidence type="ECO:0000313" key="4">
    <source>
        <dbReference type="EMBL" id="MFC7391462.1"/>
    </source>
</evidence>
<dbReference type="Proteomes" id="UP001596505">
    <property type="component" value="Unassembled WGS sequence"/>
</dbReference>
<keyword evidence="2 3" id="KW-0472">Membrane</keyword>
<keyword evidence="5" id="KW-1185">Reference proteome</keyword>
<proteinExistence type="inferred from homology"/>
<sequence>MGNLIQEIQEKFIHNDDFFIQKEKFGNTVLHLIGFKTLVDLDQSKLYIQQIARSSTSVHNLLNNLSETLDANLEYITKALLKGKLVIIVGNGKHNAVIEPVSLNLKRIIDEPKSESPILASLDAFVEDIKANVGLIRKWLNTDRLCHYSYEVGKLQKRKISMLYINGCAQSSLVERVDQQLKNIQSDIETIDDLNRCLGYGKRYIVSHLYSTELPNQAVHYLKRNRIVIFLDNHPYALVFPQLIWDMFSLASDRNFPFMLALMLRSIRVIGAVTTLTLPALYVALISVNPEVLKIDFALFVAKSRQGVPYPALLETILMVFLVDLVLEAIVRLPKSVGPAVTMVGGVILGQAVVEAKLVSNLLIIVITAIVIAGSTIVGMQNSIYIRLLRYPVLILASIYGIFGAFIGVTFIGIYLTSLTSNGFPYTAFNLKQKGDTK</sequence>
<accession>A0ABW2PSA1</accession>
<dbReference type="InterPro" id="IPR050768">
    <property type="entry name" value="UPF0353/GerABKA_families"/>
</dbReference>
<dbReference type="PANTHER" id="PTHR22550">
    <property type="entry name" value="SPORE GERMINATION PROTEIN"/>
    <property type="match status" value="1"/>
</dbReference>
<organism evidence="4 5">
    <name type="scientific">Scopulibacillus cellulosilyticus</name>
    <dbReference type="NCBI Taxonomy" id="2665665"/>
    <lineage>
        <taxon>Bacteria</taxon>
        <taxon>Bacillati</taxon>
        <taxon>Bacillota</taxon>
        <taxon>Bacilli</taxon>
        <taxon>Bacillales</taxon>
        <taxon>Sporolactobacillaceae</taxon>
        <taxon>Scopulibacillus</taxon>
    </lineage>
</organism>
<feature type="transmembrane region" description="Helical" evidence="3">
    <location>
        <begin position="337"/>
        <end position="354"/>
    </location>
</feature>
<dbReference type="RefSeq" id="WP_380962480.1">
    <property type="nucleotide sequence ID" value="NZ_JBHTCO010000001.1"/>
</dbReference>
<dbReference type="PANTHER" id="PTHR22550:SF5">
    <property type="entry name" value="LEUCINE ZIPPER PROTEIN 4"/>
    <property type="match status" value="1"/>
</dbReference>
<feature type="transmembrane region" description="Helical" evidence="3">
    <location>
        <begin position="308"/>
        <end position="330"/>
    </location>
</feature>
<keyword evidence="3" id="KW-0812">Transmembrane</keyword>
<feature type="transmembrane region" description="Helical" evidence="3">
    <location>
        <begin position="360"/>
        <end position="379"/>
    </location>
</feature>
<feature type="transmembrane region" description="Helical" evidence="3">
    <location>
        <begin position="269"/>
        <end position="288"/>
    </location>
</feature>
<keyword evidence="3" id="KW-1133">Transmembrane helix</keyword>
<feature type="transmembrane region" description="Helical" evidence="3">
    <location>
        <begin position="391"/>
        <end position="416"/>
    </location>
</feature>
<gene>
    <name evidence="4" type="ORF">ACFQRG_00360</name>
</gene>
<comment type="similarity">
    <text evidence="1">Belongs to the GerABKA family.</text>
</comment>
<reference evidence="5" key="1">
    <citation type="journal article" date="2019" name="Int. J. Syst. Evol. Microbiol.">
        <title>The Global Catalogue of Microorganisms (GCM) 10K type strain sequencing project: providing services to taxonomists for standard genome sequencing and annotation.</title>
        <authorList>
            <consortium name="The Broad Institute Genomics Platform"/>
            <consortium name="The Broad Institute Genome Sequencing Center for Infectious Disease"/>
            <person name="Wu L."/>
            <person name="Ma J."/>
        </authorList>
    </citation>
    <scope>NUCLEOTIDE SEQUENCE [LARGE SCALE GENOMIC DNA]</scope>
    <source>
        <strain evidence="5">CGMCC 1.16305</strain>
    </source>
</reference>
<evidence type="ECO:0000256" key="1">
    <source>
        <dbReference type="ARBA" id="ARBA00005278"/>
    </source>
</evidence>
<evidence type="ECO:0000313" key="5">
    <source>
        <dbReference type="Proteomes" id="UP001596505"/>
    </source>
</evidence>
<protein>
    <submittedName>
        <fullName evidence="4">Spore germination protein</fullName>
    </submittedName>
</protein>
<dbReference type="InterPro" id="IPR004995">
    <property type="entry name" value="Spore_Ger"/>
</dbReference>
<comment type="caution">
    <text evidence="4">The sequence shown here is derived from an EMBL/GenBank/DDBJ whole genome shotgun (WGS) entry which is preliminary data.</text>
</comment>
<dbReference type="PIRSF" id="PIRSF005690">
    <property type="entry name" value="GerBA"/>
    <property type="match status" value="1"/>
</dbReference>
<evidence type="ECO:0000256" key="3">
    <source>
        <dbReference type="SAM" id="Phobius"/>
    </source>
</evidence>
<name>A0ABW2PSA1_9BACL</name>
<evidence type="ECO:0000256" key="2">
    <source>
        <dbReference type="ARBA" id="ARBA00023136"/>
    </source>
</evidence>